<feature type="compositionally biased region" description="Gly residues" evidence="1">
    <location>
        <begin position="40"/>
        <end position="49"/>
    </location>
</feature>
<dbReference type="EMBL" id="JAQZCI010000003">
    <property type="protein sequence ID" value="MDD7963070.1"/>
    <property type="molecule type" value="Genomic_DNA"/>
</dbReference>
<accession>A0ABT5SJR5</accession>
<evidence type="ECO:0000313" key="3">
    <source>
        <dbReference type="Proteomes" id="UP001218170"/>
    </source>
</evidence>
<sequence>MNAATDTVSAFQDDDIVAVLGELVCGGQAGKASTDDGDVDGSGGGGGHGCSVRLRPTSRAGEVVR</sequence>
<organism evidence="2 3">
    <name type="scientific">Microbacterium thalli</name>
    <dbReference type="NCBI Taxonomy" id="3027921"/>
    <lineage>
        <taxon>Bacteria</taxon>
        <taxon>Bacillati</taxon>
        <taxon>Actinomycetota</taxon>
        <taxon>Actinomycetes</taxon>
        <taxon>Micrococcales</taxon>
        <taxon>Microbacteriaceae</taxon>
        <taxon>Microbacterium</taxon>
    </lineage>
</organism>
<keyword evidence="3" id="KW-1185">Reference proteome</keyword>
<dbReference type="RefSeq" id="WP_274264867.1">
    <property type="nucleotide sequence ID" value="NZ_JAQZCI010000003.1"/>
</dbReference>
<evidence type="ECO:0000313" key="2">
    <source>
        <dbReference type="EMBL" id="MDD7963070.1"/>
    </source>
</evidence>
<comment type="caution">
    <text evidence="2">The sequence shown here is derived from an EMBL/GenBank/DDBJ whole genome shotgun (WGS) entry which is preliminary data.</text>
</comment>
<protein>
    <submittedName>
        <fullName evidence="2">Uncharacterized protein</fullName>
    </submittedName>
</protein>
<evidence type="ECO:0000256" key="1">
    <source>
        <dbReference type="SAM" id="MobiDB-lite"/>
    </source>
</evidence>
<name>A0ABT5SJR5_9MICO</name>
<gene>
    <name evidence="2" type="ORF">PUW80_12010</name>
</gene>
<dbReference type="Proteomes" id="UP001218170">
    <property type="component" value="Unassembled WGS sequence"/>
</dbReference>
<reference evidence="2 3" key="1">
    <citation type="submission" date="2023-02" db="EMBL/GenBank/DDBJ databases">
        <title>Study of novel species of the Microbacterium genus.</title>
        <authorList>
            <person name="Arroyo-Herrera I."/>
            <person name="Roman-Ponce B."/>
            <person name="Vasquez-Murrieta M.S."/>
        </authorList>
    </citation>
    <scope>NUCLEOTIDE SEQUENCE [LARGE SCALE GENOMIC DNA]</scope>
    <source>
        <strain evidence="2 3">NE1TT3</strain>
    </source>
</reference>
<feature type="region of interest" description="Disordered" evidence="1">
    <location>
        <begin position="29"/>
        <end position="65"/>
    </location>
</feature>
<proteinExistence type="predicted"/>